<proteinExistence type="predicted"/>
<keyword evidence="1" id="KW-0812">Transmembrane</keyword>
<keyword evidence="1" id="KW-1133">Transmembrane helix</keyword>
<keyword evidence="3" id="KW-1185">Reference proteome</keyword>
<feature type="transmembrane region" description="Helical" evidence="1">
    <location>
        <begin position="449"/>
        <end position="470"/>
    </location>
</feature>
<organism evidence="2 3">
    <name type="scientific">Plantactinospora soyae</name>
    <dbReference type="NCBI Taxonomy" id="1544732"/>
    <lineage>
        <taxon>Bacteria</taxon>
        <taxon>Bacillati</taxon>
        <taxon>Actinomycetota</taxon>
        <taxon>Actinomycetes</taxon>
        <taxon>Micromonosporales</taxon>
        <taxon>Micromonosporaceae</taxon>
        <taxon>Plantactinospora</taxon>
    </lineage>
</organism>
<sequence>MRIADVSDTERAVVDAFGAGAPVDVRGRQDRMVRGEVIRFLLLGGIAVETGDLPALRLTGAHITGALELEHADIMAPISLHECRFDERMSVFGSHLRRLSLDRSVMPGLMASMATFDASLELTGCRSVGEISLVGARIGGAMFLNGAELTGPVTALDGTWLRVGTDVLARDGFTGRGALLLDNAEIGGSLRWEGAVLDNPDGAALSGQDLRVGANVDLCDGFSANGAVRLRYAEVTSRLCFERATLSVPVGKTALDCRHVVARELVLLPAGPPAGIVDLSHARIGLLRDTAATWPSALRLDGLTYETMSEHDNRADRLRWLRLDPGGFRPQAYTQLAQVYRSVGRDDDARTALLAGERHRRDVLALPGRLWGRLQDLTVGYGYRPVRAAGWLAALLAVGTVMFGLYPPRAAEPGRGPEFVASIYTLDLILPVIDFGQQSAYHPRGASVWLAYALIAAGVLLVTTIAAAGARQLRRD</sequence>
<dbReference type="Proteomes" id="UP000649753">
    <property type="component" value="Unassembled WGS sequence"/>
</dbReference>
<reference evidence="2" key="1">
    <citation type="submission" date="2020-10" db="EMBL/GenBank/DDBJ databases">
        <title>Sequencing the genomes of 1000 actinobacteria strains.</title>
        <authorList>
            <person name="Klenk H.-P."/>
        </authorList>
    </citation>
    <scope>NUCLEOTIDE SEQUENCE</scope>
    <source>
        <strain evidence="2">DSM 46832</strain>
    </source>
</reference>
<comment type="caution">
    <text evidence="2">The sequence shown here is derived from an EMBL/GenBank/DDBJ whole genome shotgun (WGS) entry which is preliminary data.</text>
</comment>
<feature type="transmembrane region" description="Helical" evidence="1">
    <location>
        <begin position="388"/>
        <end position="407"/>
    </location>
</feature>
<keyword evidence="1" id="KW-0472">Membrane</keyword>
<gene>
    <name evidence="2" type="ORF">H4W31_007404</name>
</gene>
<evidence type="ECO:0008006" key="4">
    <source>
        <dbReference type="Google" id="ProtNLM"/>
    </source>
</evidence>
<evidence type="ECO:0000313" key="2">
    <source>
        <dbReference type="EMBL" id="MBE1491766.1"/>
    </source>
</evidence>
<accession>A0A927MES0</accession>
<dbReference type="RefSeq" id="WP_192770776.1">
    <property type="nucleotide sequence ID" value="NZ_JADBEB010000001.1"/>
</dbReference>
<evidence type="ECO:0000256" key="1">
    <source>
        <dbReference type="SAM" id="Phobius"/>
    </source>
</evidence>
<protein>
    <recommendedName>
        <fullName evidence="4">Membrane-associated oxidoreductase</fullName>
    </recommendedName>
</protein>
<evidence type="ECO:0000313" key="3">
    <source>
        <dbReference type="Proteomes" id="UP000649753"/>
    </source>
</evidence>
<dbReference type="EMBL" id="JADBEB010000001">
    <property type="protein sequence ID" value="MBE1491766.1"/>
    <property type="molecule type" value="Genomic_DNA"/>
</dbReference>
<name>A0A927MES0_9ACTN</name>
<dbReference type="AlphaFoldDB" id="A0A927MES0"/>